<keyword evidence="2" id="KW-1185">Reference proteome</keyword>
<reference evidence="1 2" key="1">
    <citation type="submission" date="2019-12" db="EMBL/GenBank/DDBJ databases">
        <authorList>
            <person name="Alioto T."/>
            <person name="Alioto T."/>
            <person name="Gomez Garrido J."/>
        </authorList>
    </citation>
    <scope>NUCLEOTIDE SEQUENCE [LARGE SCALE GENOMIC DNA]</scope>
</reference>
<name>A0A8S0VKD7_OLEEU</name>
<evidence type="ECO:0000313" key="1">
    <source>
        <dbReference type="EMBL" id="CAA3032809.1"/>
    </source>
</evidence>
<dbReference type="Gramene" id="OE9A055613T1">
    <property type="protein sequence ID" value="OE9A055613C1"/>
    <property type="gene ID" value="OE9A055613"/>
</dbReference>
<accession>A0A8S0VKD7</accession>
<comment type="caution">
    <text evidence="1">The sequence shown here is derived from an EMBL/GenBank/DDBJ whole genome shotgun (WGS) entry which is preliminary data.</text>
</comment>
<dbReference type="GO" id="GO:0005544">
    <property type="term" value="F:calcium-dependent phospholipid binding"/>
    <property type="evidence" value="ECO:0007669"/>
    <property type="project" value="InterPro"/>
</dbReference>
<sequence>VLVRLVSSSRYDKEAVDSSIANTVAVILYDAIRTKNFDDDDLMWILSIRNILLLRATFQCHKDNYGKSIDETLGLVVKAFGINFESSSLVHRLLERHFAEVITIFNF</sequence>
<organism evidence="1 2">
    <name type="scientific">Olea europaea subsp. europaea</name>
    <dbReference type="NCBI Taxonomy" id="158383"/>
    <lineage>
        <taxon>Eukaryota</taxon>
        <taxon>Viridiplantae</taxon>
        <taxon>Streptophyta</taxon>
        <taxon>Embryophyta</taxon>
        <taxon>Tracheophyta</taxon>
        <taxon>Spermatophyta</taxon>
        <taxon>Magnoliopsida</taxon>
        <taxon>eudicotyledons</taxon>
        <taxon>Gunneridae</taxon>
        <taxon>Pentapetalae</taxon>
        <taxon>asterids</taxon>
        <taxon>lamiids</taxon>
        <taxon>Lamiales</taxon>
        <taxon>Oleaceae</taxon>
        <taxon>Oleeae</taxon>
        <taxon>Olea</taxon>
    </lineage>
</organism>
<dbReference type="PANTHER" id="PTHR10502:SF99">
    <property type="entry name" value="ANNEXIN D3"/>
    <property type="match status" value="1"/>
</dbReference>
<dbReference type="GO" id="GO:0005737">
    <property type="term" value="C:cytoplasm"/>
    <property type="evidence" value="ECO:0007669"/>
    <property type="project" value="TreeGrafter"/>
</dbReference>
<dbReference type="GO" id="GO:0001786">
    <property type="term" value="F:phosphatidylserine binding"/>
    <property type="evidence" value="ECO:0007669"/>
    <property type="project" value="TreeGrafter"/>
</dbReference>
<dbReference type="SUPFAM" id="SSF47874">
    <property type="entry name" value="Annexin"/>
    <property type="match status" value="1"/>
</dbReference>
<dbReference type="PANTHER" id="PTHR10502">
    <property type="entry name" value="ANNEXIN"/>
    <property type="match status" value="1"/>
</dbReference>
<dbReference type="GO" id="GO:0009408">
    <property type="term" value="P:response to heat"/>
    <property type="evidence" value="ECO:0007669"/>
    <property type="project" value="TreeGrafter"/>
</dbReference>
<dbReference type="GO" id="GO:0009651">
    <property type="term" value="P:response to salt stress"/>
    <property type="evidence" value="ECO:0007669"/>
    <property type="project" value="TreeGrafter"/>
</dbReference>
<dbReference type="GO" id="GO:0009414">
    <property type="term" value="P:response to water deprivation"/>
    <property type="evidence" value="ECO:0007669"/>
    <property type="project" value="TreeGrafter"/>
</dbReference>
<gene>
    <name evidence="1" type="ORF">OLEA9_A055613</name>
</gene>
<dbReference type="Gene3D" id="1.10.220.10">
    <property type="entry name" value="Annexin"/>
    <property type="match status" value="1"/>
</dbReference>
<dbReference type="Proteomes" id="UP000594638">
    <property type="component" value="Unassembled WGS sequence"/>
</dbReference>
<dbReference type="InterPro" id="IPR037104">
    <property type="entry name" value="Annexin_sf"/>
</dbReference>
<evidence type="ECO:0000313" key="2">
    <source>
        <dbReference type="Proteomes" id="UP000594638"/>
    </source>
</evidence>
<feature type="non-terminal residue" evidence="1">
    <location>
        <position position="107"/>
    </location>
</feature>
<dbReference type="AlphaFoldDB" id="A0A8S0VKD7"/>
<dbReference type="GO" id="GO:0005509">
    <property type="term" value="F:calcium ion binding"/>
    <property type="evidence" value="ECO:0007669"/>
    <property type="project" value="InterPro"/>
</dbReference>
<feature type="non-terminal residue" evidence="1">
    <location>
        <position position="1"/>
    </location>
</feature>
<protein>
    <submittedName>
        <fullName evidence="1">Annexin D3-like</fullName>
    </submittedName>
</protein>
<proteinExistence type="predicted"/>
<dbReference type="GO" id="GO:0009409">
    <property type="term" value="P:response to cold"/>
    <property type="evidence" value="ECO:0007669"/>
    <property type="project" value="TreeGrafter"/>
</dbReference>
<dbReference type="OrthoDB" id="37886at2759"/>
<dbReference type="GO" id="GO:0005886">
    <property type="term" value="C:plasma membrane"/>
    <property type="evidence" value="ECO:0007669"/>
    <property type="project" value="TreeGrafter"/>
</dbReference>
<dbReference type="EMBL" id="CACTIH010009700">
    <property type="protein sequence ID" value="CAA3032809.1"/>
    <property type="molecule type" value="Genomic_DNA"/>
</dbReference>